<comment type="similarity">
    <text evidence="1">Belongs to the BolA/IbaG family.</text>
</comment>
<organism evidence="2">
    <name type="scientific">Wolbachia endosymbiont of Aleurodicus dispersus</name>
    <dbReference type="NCBI Taxonomy" id="1288877"/>
    <lineage>
        <taxon>Bacteria</taxon>
        <taxon>Pseudomonadati</taxon>
        <taxon>Pseudomonadota</taxon>
        <taxon>Alphaproteobacteria</taxon>
        <taxon>Rickettsiales</taxon>
        <taxon>Anaplasmataceae</taxon>
        <taxon>Wolbachieae</taxon>
        <taxon>Wolbachia</taxon>
    </lineage>
</organism>
<dbReference type="Gene3D" id="3.30.300.90">
    <property type="entry name" value="BolA-like"/>
    <property type="match status" value="1"/>
</dbReference>
<evidence type="ECO:0008006" key="3">
    <source>
        <dbReference type="Google" id="ProtNLM"/>
    </source>
</evidence>
<dbReference type="AlphaFoldDB" id="A0A3B0JBW7"/>
<dbReference type="PIRSF" id="PIRSF003113">
    <property type="entry name" value="BolA"/>
    <property type="match status" value="1"/>
</dbReference>
<sequence>MLLKGTIVDIIKTIEEKLRDSIGVIDINIIDESAKHVDHYFASSSTLPSHIKLVLISNDFSGMSSLKRHKLIYELLKSEIEQVHAISLNLYTHSEYNLKNK</sequence>
<evidence type="ECO:0000313" key="2">
    <source>
        <dbReference type="EMBL" id="SPP32762.1"/>
    </source>
</evidence>
<dbReference type="PANTHER" id="PTHR46230:SF7">
    <property type="entry name" value="BOLA-LIKE PROTEIN 1"/>
    <property type="match status" value="1"/>
</dbReference>
<name>A0A3B0JBW7_9RICK</name>
<dbReference type="PANTHER" id="PTHR46230">
    <property type="match status" value="1"/>
</dbReference>
<reference evidence="2" key="1">
    <citation type="submission" date="2018-04" db="EMBL/GenBank/DDBJ databases">
        <authorList>
            <person name="Go L.Y."/>
            <person name="Mitchell J.A."/>
        </authorList>
    </citation>
    <scope>NUCLEOTIDE SEQUENCE</scope>
    <source>
        <strain evidence="2">WBAD</strain>
    </source>
</reference>
<protein>
    <recommendedName>
        <fullName evidence="3">DNA-binding transcriptional regulator BolA</fullName>
    </recommendedName>
</protein>
<dbReference type="InterPro" id="IPR036065">
    <property type="entry name" value="BolA-like_sf"/>
</dbReference>
<proteinExistence type="inferred from homology"/>
<accession>A0A3B0JBW7</accession>
<dbReference type="SUPFAM" id="SSF82657">
    <property type="entry name" value="BolA-like"/>
    <property type="match status" value="1"/>
</dbReference>
<dbReference type="EMBL" id="OUNE01000021">
    <property type="protein sequence ID" value="SPP32762.1"/>
    <property type="molecule type" value="Genomic_DNA"/>
</dbReference>
<evidence type="ECO:0000256" key="1">
    <source>
        <dbReference type="RuleBase" id="RU003860"/>
    </source>
</evidence>
<dbReference type="InterPro" id="IPR002634">
    <property type="entry name" value="BolA"/>
</dbReference>
<dbReference type="GO" id="GO:0016226">
    <property type="term" value="P:iron-sulfur cluster assembly"/>
    <property type="evidence" value="ECO:0007669"/>
    <property type="project" value="TreeGrafter"/>
</dbReference>
<dbReference type="Pfam" id="PF01722">
    <property type="entry name" value="BolA"/>
    <property type="match status" value="1"/>
</dbReference>
<gene>
    <name evidence="2" type="ORF">WBAD_0113</name>
</gene>